<evidence type="ECO:0000313" key="2">
    <source>
        <dbReference type="EMBL" id="PPQ79305.1"/>
    </source>
</evidence>
<dbReference type="STRING" id="93625.A0A409WLA8"/>
<name>A0A409WLA8_PSICY</name>
<evidence type="ECO:0000313" key="3">
    <source>
        <dbReference type="Proteomes" id="UP000283269"/>
    </source>
</evidence>
<dbReference type="Proteomes" id="UP000283269">
    <property type="component" value="Unassembled WGS sequence"/>
</dbReference>
<comment type="caution">
    <text evidence="2">The sequence shown here is derived from an EMBL/GenBank/DDBJ whole genome shotgun (WGS) entry which is preliminary data.</text>
</comment>
<protein>
    <submittedName>
        <fullName evidence="2">Uncharacterized protein</fullName>
    </submittedName>
</protein>
<reference evidence="2 3" key="1">
    <citation type="journal article" date="2018" name="Evol. Lett.">
        <title>Horizontal gene cluster transfer increased hallucinogenic mushroom diversity.</title>
        <authorList>
            <person name="Reynolds H.T."/>
            <person name="Vijayakumar V."/>
            <person name="Gluck-Thaler E."/>
            <person name="Korotkin H.B."/>
            <person name="Matheny P.B."/>
            <person name="Slot J.C."/>
        </authorList>
    </citation>
    <scope>NUCLEOTIDE SEQUENCE [LARGE SCALE GENOMIC DNA]</scope>
    <source>
        <strain evidence="2 3">2631</strain>
    </source>
</reference>
<gene>
    <name evidence="2" type="ORF">CVT25_002582</name>
</gene>
<accession>A0A409WLA8</accession>
<evidence type="ECO:0000256" key="1">
    <source>
        <dbReference type="SAM" id="Phobius"/>
    </source>
</evidence>
<keyword evidence="1" id="KW-0472">Membrane</keyword>
<dbReference type="AlphaFoldDB" id="A0A409WLA8"/>
<dbReference type="EMBL" id="NHYD01003379">
    <property type="protein sequence ID" value="PPQ79305.1"/>
    <property type="molecule type" value="Genomic_DNA"/>
</dbReference>
<keyword evidence="1" id="KW-0812">Transmembrane</keyword>
<keyword evidence="1" id="KW-1133">Transmembrane helix</keyword>
<keyword evidence="3" id="KW-1185">Reference proteome</keyword>
<dbReference type="InParanoid" id="A0A409WLA8"/>
<feature type="transmembrane region" description="Helical" evidence="1">
    <location>
        <begin position="20"/>
        <end position="43"/>
    </location>
</feature>
<proteinExistence type="predicted"/>
<dbReference type="OrthoDB" id="3050161at2759"/>
<organism evidence="2 3">
    <name type="scientific">Psilocybe cyanescens</name>
    <dbReference type="NCBI Taxonomy" id="93625"/>
    <lineage>
        <taxon>Eukaryota</taxon>
        <taxon>Fungi</taxon>
        <taxon>Dikarya</taxon>
        <taxon>Basidiomycota</taxon>
        <taxon>Agaricomycotina</taxon>
        <taxon>Agaricomycetes</taxon>
        <taxon>Agaricomycetidae</taxon>
        <taxon>Agaricales</taxon>
        <taxon>Agaricineae</taxon>
        <taxon>Strophariaceae</taxon>
        <taxon>Psilocybe</taxon>
    </lineage>
</organism>
<sequence length="143" mass="15920">MTGTTLPRNRLSLFDKLKIVAVLIPAPTLTVASTAVVVSWALIQSFFTEDGRSKSWKRVLLDGATVWIVSHVNRRQVRGVFGDTRGAYMDFVKAKGLAPVVEELGHDSRLFWLGPRKAERVILYLHGTAVKLFTENILLTGIE</sequence>